<evidence type="ECO:0000256" key="1">
    <source>
        <dbReference type="SAM" id="MobiDB-lite"/>
    </source>
</evidence>
<name>W2MKU6_PHYNI</name>
<gene>
    <name evidence="4" type="ORF">L914_17015</name>
    <name evidence="2" type="ORF">L915_17215</name>
    <name evidence="3" type="ORF">L916_17106</name>
</gene>
<proteinExistence type="predicted"/>
<reference evidence="4" key="3">
    <citation type="submission" date="2013-11" db="EMBL/GenBank/DDBJ databases">
        <title>The Genome Sequence of Phytophthora parasitica IAC_01/95.</title>
        <authorList>
            <consortium name="The Broad Institute Genomics Platform"/>
            <person name="Russ C."/>
            <person name="Tyler B."/>
            <person name="Panabieres F."/>
            <person name="Shan W."/>
            <person name="Tripathy S."/>
            <person name="Grunwald N."/>
            <person name="Machado M."/>
            <person name="Johnson C.S."/>
            <person name="Arredondo F."/>
            <person name="Hong C."/>
            <person name="Coffey M."/>
            <person name="Young S.K."/>
            <person name="Zeng Q."/>
            <person name="Gargeya S."/>
            <person name="Fitzgerald M."/>
            <person name="Abouelleil A."/>
            <person name="Alvarado L."/>
            <person name="Chapman S.B."/>
            <person name="Gainer-Dewar J."/>
            <person name="Goldberg J."/>
            <person name="Griggs A."/>
            <person name="Gujja S."/>
            <person name="Hansen M."/>
            <person name="Howarth C."/>
            <person name="Imamovic A."/>
            <person name="Ireland A."/>
            <person name="Larimer J."/>
            <person name="McCowan C."/>
            <person name="Murphy C."/>
            <person name="Pearson M."/>
            <person name="Poon T.W."/>
            <person name="Priest M."/>
            <person name="Roberts A."/>
            <person name="Saif S."/>
            <person name="Shea T."/>
            <person name="Sykes S."/>
            <person name="Wortman J."/>
            <person name="Nusbaum C."/>
            <person name="Birren B."/>
        </authorList>
    </citation>
    <scope>NUCLEOTIDE SEQUENCE [LARGE SCALE GENOMIC DNA]</scope>
    <source>
        <strain evidence="4">IAC_01/95</strain>
    </source>
</reference>
<dbReference type="EMBL" id="KI688630">
    <property type="protein sequence ID" value="ETK76371.1"/>
    <property type="molecule type" value="Genomic_DNA"/>
</dbReference>
<feature type="compositionally biased region" description="Low complexity" evidence="1">
    <location>
        <begin position="46"/>
        <end position="56"/>
    </location>
</feature>
<dbReference type="Proteomes" id="UP000053236">
    <property type="component" value="Unassembled WGS sequence"/>
</dbReference>
<dbReference type="AlphaFoldDB" id="W2MKU6"/>
<evidence type="ECO:0000313" key="2">
    <source>
        <dbReference type="EMBL" id="ETK76371.1"/>
    </source>
</evidence>
<dbReference type="EMBL" id="KI675416">
    <property type="protein sequence ID" value="ETL29814.1"/>
    <property type="molecule type" value="Genomic_DNA"/>
</dbReference>
<dbReference type="EMBL" id="KI695347">
    <property type="protein sequence ID" value="ETM36263.1"/>
    <property type="molecule type" value="Genomic_DNA"/>
</dbReference>
<reference evidence="3" key="2">
    <citation type="submission" date="2013-11" db="EMBL/GenBank/DDBJ databases">
        <title>The Genome Sequence of Phytophthora parasitica CJ05E6.</title>
        <authorList>
            <consortium name="The Broad Institute Genomics Platform"/>
            <person name="Russ C."/>
            <person name="Tyler B."/>
            <person name="Panabieres F."/>
            <person name="Shan W."/>
            <person name="Tripathy S."/>
            <person name="Grunwald N."/>
            <person name="Machado M."/>
            <person name="Johnson C.S."/>
            <person name="Arredondo F."/>
            <person name="Hong C."/>
            <person name="Coffey M."/>
            <person name="Young S.K."/>
            <person name="Zeng Q."/>
            <person name="Gargeya S."/>
            <person name="Fitzgerald M."/>
            <person name="Abouelleil A."/>
            <person name="Alvarado L."/>
            <person name="Chapman S.B."/>
            <person name="Gainer-Dewar J."/>
            <person name="Goldberg J."/>
            <person name="Griggs A."/>
            <person name="Gujja S."/>
            <person name="Hansen M."/>
            <person name="Howarth C."/>
            <person name="Imamovic A."/>
            <person name="Ireland A."/>
            <person name="Larimer J."/>
            <person name="McCowan C."/>
            <person name="Murphy C."/>
            <person name="Pearson M."/>
            <person name="Poon T.W."/>
            <person name="Priest M."/>
            <person name="Roberts A."/>
            <person name="Saif S."/>
            <person name="Shea T."/>
            <person name="Sykes S."/>
            <person name="Wortman J."/>
            <person name="Nusbaum C."/>
            <person name="Birren B."/>
        </authorList>
    </citation>
    <scope>NUCLEOTIDE SEQUENCE [LARGE SCALE GENOMIC DNA]</scope>
    <source>
        <strain evidence="3">CJ05E6</strain>
    </source>
</reference>
<evidence type="ECO:0000313" key="3">
    <source>
        <dbReference type="EMBL" id="ETL29814.1"/>
    </source>
</evidence>
<reference evidence="2" key="1">
    <citation type="submission" date="2013-11" db="EMBL/GenBank/DDBJ databases">
        <title>The Genome Sequence of Phytophthora parasitica CJ02B3.</title>
        <authorList>
            <consortium name="The Broad Institute Genomics Platform"/>
            <person name="Russ C."/>
            <person name="Tyler B."/>
            <person name="Panabieres F."/>
            <person name="Shan W."/>
            <person name="Tripathy S."/>
            <person name="Grunwald N."/>
            <person name="Machado M."/>
            <person name="Johnson C.S."/>
            <person name="Arredondo F."/>
            <person name="Hong C."/>
            <person name="Coffey M."/>
            <person name="Young S.K."/>
            <person name="Zeng Q."/>
            <person name="Gargeya S."/>
            <person name="Fitzgerald M."/>
            <person name="Abouelleil A."/>
            <person name="Alvarado L."/>
            <person name="Chapman S.B."/>
            <person name="Gainer-Dewar J."/>
            <person name="Goldberg J."/>
            <person name="Griggs A."/>
            <person name="Gujja S."/>
            <person name="Hansen M."/>
            <person name="Howarth C."/>
            <person name="Imamovic A."/>
            <person name="Ireland A."/>
            <person name="Larimer J."/>
            <person name="McCowan C."/>
            <person name="Murphy C."/>
            <person name="Pearson M."/>
            <person name="Poon T.W."/>
            <person name="Priest M."/>
            <person name="Roberts A."/>
            <person name="Saif S."/>
            <person name="Shea T."/>
            <person name="Sykes S."/>
            <person name="Wortman J."/>
            <person name="Nusbaum C."/>
            <person name="Birren B."/>
        </authorList>
    </citation>
    <scope>NUCLEOTIDE SEQUENCE [LARGE SCALE GENOMIC DNA]</scope>
    <source>
        <strain evidence="2">CJ02B3</strain>
    </source>
</reference>
<dbReference type="Proteomes" id="UP000053864">
    <property type="component" value="Unassembled WGS sequence"/>
</dbReference>
<evidence type="ECO:0000313" key="4">
    <source>
        <dbReference type="EMBL" id="ETM36263.1"/>
    </source>
</evidence>
<accession>W2MKU6</accession>
<protein>
    <submittedName>
        <fullName evidence="4">Uncharacterized protein</fullName>
    </submittedName>
</protein>
<feature type="region of interest" description="Disordered" evidence="1">
    <location>
        <begin position="86"/>
        <end position="107"/>
    </location>
</feature>
<organism evidence="4">
    <name type="scientific">Phytophthora nicotianae</name>
    <name type="common">Potato buckeye rot agent</name>
    <name type="synonym">Phytophthora parasitica</name>
    <dbReference type="NCBI Taxonomy" id="4792"/>
    <lineage>
        <taxon>Eukaryota</taxon>
        <taxon>Sar</taxon>
        <taxon>Stramenopiles</taxon>
        <taxon>Oomycota</taxon>
        <taxon>Peronosporomycetes</taxon>
        <taxon>Peronosporales</taxon>
        <taxon>Peronosporaceae</taxon>
        <taxon>Phytophthora</taxon>
    </lineage>
</organism>
<dbReference type="Proteomes" id="UP000054532">
    <property type="component" value="Unassembled WGS sequence"/>
</dbReference>
<feature type="region of interest" description="Disordered" evidence="1">
    <location>
        <begin position="1"/>
        <end position="60"/>
    </location>
</feature>
<sequence length="199" mass="21518">MLGLLSSPREKAALALTEQRTGQVPAHASPEEATRALLPPPPPPSATVSSASSGDEAASEDVTTCIPFGGVFDSWEAIEETFAQTSNSITDRNRSRSRQAQQSGSQPILWDESLGNYTKSWVCTHGGSFQSRRAGTRTNHTTRRIECPAKLNALLFQDAGGVFRVGGKTQVHTHSHQVDANVFNTYPEEVPRGRRSSIT</sequence>